<sequence length="74" mass="7912">MGHTCGCANINQPILGGIQVAGKPDKGFEEPEQKTSLSLNMVNMLMSNTLADSAVIGVLKAHRHPLCLEDPLQQ</sequence>
<dbReference type="KEGG" id="shg:Sph21_0101"/>
<reference evidence="1" key="1">
    <citation type="submission" date="2011-03" db="EMBL/GenBank/DDBJ databases">
        <title>Complete sequence of Sphingobacterium sp. 21.</title>
        <authorList>
            <consortium name="US DOE Joint Genome Institute"/>
            <person name="Lucas S."/>
            <person name="Copeland A."/>
            <person name="Lapidus A."/>
            <person name="Cheng J.-F."/>
            <person name="Goodwin L."/>
            <person name="Pitluck S."/>
            <person name="Davenport K."/>
            <person name="Detter J.C."/>
            <person name="Han C."/>
            <person name="Tapia R."/>
            <person name="Land M."/>
            <person name="Hauser L."/>
            <person name="Kyrpides N."/>
            <person name="Ivanova N."/>
            <person name="Ovchinnikova G."/>
            <person name="Pagani I."/>
            <person name="Siebers A.K."/>
            <person name="Allgaier M."/>
            <person name="Thelen M.P."/>
            <person name="Hugenholtz P."/>
            <person name="Woyke T."/>
        </authorList>
    </citation>
    <scope>NUCLEOTIDE SEQUENCE</scope>
    <source>
        <strain evidence="1">21</strain>
    </source>
</reference>
<organism evidence="1">
    <name type="scientific">Sphingobacterium sp. (strain 21)</name>
    <dbReference type="NCBI Taxonomy" id="743722"/>
    <lineage>
        <taxon>Bacteria</taxon>
        <taxon>Pseudomonadati</taxon>
        <taxon>Bacteroidota</taxon>
        <taxon>Sphingobacteriia</taxon>
        <taxon>Sphingobacteriales</taxon>
        <taxon>Sphingobacteriaceae</taxon>
        <taxon>Sphingobacterium</taxon>
    </lineage>
</organism>
<proteinExistence type="predicted"/>
<gene>
    <name evidence="1" type="ordered locus">Sph21_0101</name>
</gene>
<dbReference type="HOGENOM" id="CLU_2685953_0_0_10"/>
<accession>F4CEJ7</accession>
<dbReference type="AlphaFoldDB" id="F4CEJ7"/>
<dbReference type="EMBL" id="CP002584">
    <property type="protein sequence ID" value="ADZ76692.1"/>
    <property type="molecule type" value="Genomic_DNA"/>
</dbReference>
<protein>
    <submittedName>
        <fullName evidence="1">Uncharacterized protein</fullName>
    </submittedName>
</protein>
<evidence type="ECO:0000313" key="1">
    <source>
        <dbReference type="EMBL" id="ADZ76692.1"/>
    </source>
</evidence>
<name>F4CEJ7_SPHS2</name>
<dbReference type="PATRIC" id="fig|743722.3.peg.107"/>